<comment type="caution">
    <text evidence="1">The sequence shown here is derived from an EMBL/GenBank/DDBJ whole genome shotgun (WGS) entry which is preliminary data.</text>
</comment>
<proteinExistence type="predicted"/>
<name>A0A4Y2DKH7_ARAVE</name>
<dbReference type="SUPFAM" id="SSF117281">
    <property type="entry name" value="Kelch motif"/>
    <property type="match status" value="1"/>
</dbReference>
<dbReference type="Proteomes" id="UP000499080">
    <property type="component" value="Unassembled WGS sequence"/>
</dbReference>
<dbReference type="InterPro" id="IPR015915">
    <property type="entry name" value="Kelch-typ_b-propeller"/>
</dbReference>
<keyword evidence="2" id="KW-1185">Reference proteome</keyword>
<organism evidence="1 2">
    <name type="scientific">Araneus ventricosus</name>
    <name type="common">Orbweaver spider</name>
    <name type="synonym">Epeira ventricosa</name>
    <dbReference type="NCBI Taxonomy" id="182803"/>
    <lineage>
        <taxon>Eukaryota</taxon>
        <taxon>Metazoa</taxon>
        <taxon>Ecdysozoa</taxon>
        <taxon>Arthropoda</taxon>
        <taxon>Chelicerata</taxon>
        <taxon>Arachnida</taxon>
        <taxon>Araneae</taxon>
        <taxon>Araneomorphae</taxon>
        <taxon>Entelegynae</taxon>
        <taxon>Araneoidea</taxon>
        <taxon>Araneidae</taxon>
        <taxon>Araneus</taxon>
    </lineage>
</organism>
<dbReference type="EMBL" id="BGPR01000378">
    <property type="protein sequence ID" value="GBM16719.1"/>
    <property type="molecule type" value="Genomic_DNA"/>
</dbReference>
<protein>
    <submittedName>
        <fullName evidence="1">Uncharacterized protein</fullName>
    </submittedName>
</protein>
<evidence type="ECO:0000313" key="1">
    <source>
        <dbReference type="EMBL" id="GBM16719.1"/>
    </source>
</evidence>
<evidence type="ECO:0000313" key="2">
    <source>
        <dbReference type="Proteomes" id="UP000499080"/>
    </source>
</evidence>
<accession>A0A4Y2DKH7</accession>
<sequence>MGDVFDDFNAIRDIERFDQSTEKWELVSSRVPMSLPEPVAMNGYIYAIGYVRGKSNPIIMIQIYDPASCGLAFPHQDVSGQKSLQLLCADICISLVARAQKNTTPERRSGFRCQICRF</sequence>
<gene>
    <name evidence="1" type="ORF">AVEN_217980_1</name>
</gene>
<dbReference type="AlphaFoldDB" id="A0A4Y2DKH7"/>
<reference evidence="1 2" key="1">
    <citation type="journal article" date="2019" name="Sci. Rep.">
        <title>Orb-weaving spider Araneus ventricosus genome elucidates the spidroin gene catalogue.</title>
        <authorList>
            <person name="Kono N."/>
            <person name="Nakamura H."/>
            <person name="Ohtoshi R."/>
            <person name="Moran D.A.P."/>
            <person name="Shinohara A."/>
            <person name="Yoshida Y."/>
            <person name="Fujiwara M."/>
            <person name="Mori M."/>
            <person name="Tomita M."/>
            <person name="Arakawa K."/>
        </authorList>
    </citation>
    <scope>NUCLEOTIDE SEQUENCE [LARGE SCALE GENOMIC DNA]</scope>
</reference>